<dbReference type="InterPro" id="IPR006652">
    <property type="entry name" value="Kelch_1"/>
</dbReference>
<dbReference type="WBParaSite" id="TCNE_0001321701-mRNA-1">
    <property type="protein sequence ID" value="TCNE_0001321701-mRNA-1"/>
    <property type="gene ID" value="TCNE_0001321701"/>
</dbReference>
<dbReference type="Pfam" id="PF01344">
    <property type="entry name" value="Kelch_1"/>
    <property type="match status" value="1"/>
</dbReference>
<dbReference type="AlphaFoldDB" id="A0A183UXJ7"/>
<reference evidence="3" key="1">
    <citation type="submission" date="2016-06" db="UniProtKB">
        <authorList>
            <consortium name="WormBaseParasite"/>
        </authorList>
    </citation>
    <scope>IDENTIFICATION</scope>
</reference>
<evidence type="ECO:0000313" key="2">
    <source>
        <dbReference type="Proteomes" id="UP000050794"/>
    </source>
</evidence>
<protein>
    <submittedName>
        <fullName evidence="3">IPT/TIG domain-containing protein</fullName>
    </submittedName>
</protein>
<dbReference type="Proteomes" id="UP000050794">
    <property type="component" value="Unassembled WGS sequence"/>
</dbReference>
<proteinExistence type="predicted"/>
<sequence length="158" mass="16824">LGCVADGNSIVISRGFDGSTRLPSVERLRSCSSYTMMLPSMPSARLGCVADGNSIVIARGFDGSTRLPSVERLRSCSSYTMVLPSMPSARSNFGVCEYGAMIYVVGGYGKGVTSTVLQFDGHTWSEGSQLNIAYTATKVYSLFASILLYLSSSGREAK</sequence>
<organism evidence="2 3">
    <name type="scientific">Toxocara canis</name>
    <name type="common">Canine roundworm</name>
    <dbReference type="NCBI Taxonomy" id="6265"/>
    <lineage>
        <taxon>Eukaryota</taxon>
        <taxon>Metazoa</taxon>
        <taxon>Ecdysozoa</taxon>
        <taxon>Nematoda</taxon>
        <taxon>Chromadorea</taxon>
        <taxon>Rhabditida</taxon>
        <taxon>Spirurina</taxon>
        <taxon>Ascaridomorpha</taxon>
        <taxon>Ascaridoidea</taxon>
        <taxon>Toxocaridae</taxon>
        <taxon>Toxocara</taxon>
    </lineage>
</organism>
<evidence type="ECO:0000256" key="1">
    <source>
        <dbReference type="ARBA" id="ARBA00022441"/>
    </source>
</evidence>
<dbReference type="SUPFAM" id="SSF117281">
    <property type="entry name" value="Kelch motif"/>
    <property type="match status" value="1"/>
</dbReference>
<keyword evidence="2" id="KW-1185">Reference proteome</keyword>
<name>A0A183UXJ7_TOXCA</name>
<evidence type="ECO:0000313" key="3">
    <source>
        <dbReference type="WBParaSite" id="TCNE_0001321701-mRNA-1"/>
    </source>
</evidence>
<keyword evidence="1" id="KW-0880">Kelch repeat</keyword>
<dbReference type="InterPro" id="IPR015915">
    <property type="entry name" value="Kelch-typ_b-propeller"/>
</dbReference>
<accession>A0A183UXJ7</accession>
<dbReference type="Gene3D" id="2.120.10.80">
    <property type="entry name" value="Kelch-type beta propeller"/>
    <property type="match status" value="1"/>
</dbReference>